<feature type="signal peptide" evidence="1">
    <location>
        <begin position="1"/>
        <end position="23"/>
    </location>
</feature>
<name>A0A3G2T5F2_9GAMM</name>
<evidence type="ECO:0000256" key="1">
    <source>
        <dbReference type="SAM" id="SignalP"/>
    </source>
</evidence>
<evidence type="ECO:0000313" key="2">
    <source>
        <dbReference type="EMBL" id="AYO55540.1"/>
    </source>
</evidence>
<sequence>MINNFVFLNLLGIIFLFSQQSFAKTDAFKVYQQCPDDSGFHCDVIREVDGKKEIYFKDVKESWIEQVNQDYFKVKSSCGSPCQVTNFIGRNSKQDDVTDEFVAIDPKTNCLIETRKNKLTARQLKSNKVNILAKLNSEIFKKIDIYSFAPYRDFQRKSYFNEKGSLILNYGYDETDTQFVQKFINPCKS</sequence>
<feature type="chain" id="PRO_5018230974" evidence="1">
    <location>
        <begin position="24"/>
        <end position="189"/>
    </location>
</feature>
<dbReference type="Proteomes" id="UP000279962">
    <property type="component" value="Chromosome"/>
</dbReference>
<dbReference type="AlphaFoldDB" id="A0A3G2T5F2"/>
<gene>
    <name evidence="2" type="ORF">CDG68_18645</name>
</gene>
<protein>
    <submittedName>
        <fullName evidence="2">Uncharacterized protein</fullName>
    </submittedName>
</protein>
<organism evidence="2 3">
    <name type="scientific">Acinetobacter wuhouensis</name>
    <dbReference type="NCBI Taxonomy" id="1879050"/>
    <lineage>
        <taxon>Bacteria</taxon>
        <taxon>Pseudomonadati</taxon>
        <taxon>Pseudomonadota</taxon>
        <taxon>Gammaproteobacteria</taxon>
        <taxon>Moraxellales</taxon>
        <taxon>Moraxellaceae</taxon>
        <taxon>Acinetobacter</taxon>
    </lineage>
</organism>
<reference evidence="2 3" key="1">
    <citation type="submission" date="2018-10" db="EMBL/GenBank/DDBJ databases">
        <title>The complete genome of Acinetobacter wuhouensis strain WCHAW010062.</title>
        <authorList>
            <person name="Hu Y."/>
            <person name="Long H."/>
            <person name="Feng Y."/>
            <person name="Zong Z."/>
        </authorList>
    </citation>
    <scope>NUCLEOTIDE SEQUENCE [LARGE SCALE GENOMIC DNA]</scope>
    <source>
        <strain evidence="2 3">WCHAW010062</strain>
    </source>
</reference>
<dbReference type="EMBL" id="CP033133">
    <property type="protein sequence ID" value="AYO55540.1"/>
    <property type="molecule type" value="Genomic_DNA"/>
</dbReference>
<keyword evidence="1" id="KW-0732">Signal</keyword>
<evidence type="ECO:0000313" key="3">
    <source>
        <dbReference type="Proteomes" id="UP000279962"/>
    </source>
</evidence>
<proteinExistence type="predicted"/>
<accession>A0A3G2T5F2</accession>